<dbReference type="AlphaFoldDB" id="A0A918TCS8"/>
<protein>
    <submittedName>
        <fullName evidence="2">Uncharacterized protein</fullName>
    </submittedName>
</protein>
<dbReference type="Proteomes" id="UP000644020">
    <property type="component" value="Unassembled WGS sequence"/>
</dbReference>
<gene>
    <name evidence="2" type="ORF">GCM10010305_60020</name>
</gene>
<dbReference type="EMBL" id="BMUL01000025">
    <property type="protein sequence ID" value="GHB09095.1"/>
    <property type="molecule type" value="Genomic_DNA"/>
</dbReference>
<name>A0A918TCS8_9ACTN</name>
<comment type="caution">
    <text evidence="2">The sequence shown here is derived from an EMBL/GenBank/DDBJ whole genome shotgun (WGS) entry which is preliminary data.</text>
</comment>
<accession>A0A918TCS8</accession>
<evidence type="ECO:0000256" key="1">
    <source>
        <dbReference type="SAM" id="MobiDB-lite"/>
    </source>
</evidence>
<evidence type="ECO:0000313" key="2">
    <source>
        <dbReference type="EMBL" id="GHB09095.1"/>
    </source>
</evidence>
<evidence type="ECO:0000313" key="3">
    <source>
        <dbReference type="Proteomes" id="UP000644020"/>
    </source>
</evidence>
<reference evidence="2" key="2">
    <citation type="submission" date="2020-09" db="EMBL/GenBank/DDBJ databases">
        <authorList>
            <person name="Sun Q."/>
            <person name="Ohkuma M."/>
        </authorList>
    </citation>
    <scope>NUCLEOTIDE SEQUENCE</scope>
    <source>
        <strain evidence="2">JCM 4518</strain>
    </source>
</reference>
<keyword evidence="3" id="KW-1185">Reference proteome</keyword>
<reference evidence="2" key="1">
    <citation type="journal article" date="2014" name="Int. J. Syst. Evol. Microbiol.">
        <title>Complete genome sequence of Corynebacterium casei LMG S-19264T (=DSM 44701T), isolated from a smear-ripened cheese.</title>
        <authorList>
            <consortium name="US DOE Joint Genome Institute (JGI-PGF)"/>
            <person name="Walter F."/>
            <person name="Albersmeier A."/>
            <person name="Kalinowski J."/>
            <person name="Ruckert C."/>
        </authorList>
    </citation>
    <scope>NUCLEOTIDE SEQUENCE</scope>
    <source>
        <strain evidence="2">JCM 4518</strain>
    </source>
</reference>
<proteinExistence type="predicted"/>
<feature type="region of interest" description="Disordered" evidence="1">
    <location>
        <begin position="1"/>
        <end position="24"/>
    </location>
</feature>
<organism evidence="2 3">
    <name type="scientific">Streptomyces termitum</name>
    <dbReference type="NCBI Taxonomy" id="67368"/>
    <lineage>
        <taxon>Bacteria</taxon>
        <taxon>Bacillati</taxon>
        <taxon>Actinomycetota</taxon>
        <taxon>Actinomycetes</taxon>
        <taxon>Kitasatosporales</taxon>
        <taxon>Streptomycetaceae</taxon>
        <taxon>Streptomyces</taxon>
    </lineage>
</organism>
<sequence length="91" mass="9566">MPRSAGGTTIDGGRPAASGRSTSPLERVTVNLTGRASKALERTVELTGDSKTDSINRALSVYAYIEQVLSEGGSIMVSETPDSPPQKLLIF</sequence>